<feature type="region of interest" description="Disordered" evidence="2">
    <location>
        <begin position="426"/>
        <end position="449"/>
    </location>
</feature>
<accession>A0A7R9IXU5</accession>
<keyword evidence="1" id="KW-0175">Coiled coil</keyword>
<proteinExistence type="predicted"/>
<evidence type="ECO:0000313" key="3">
    <source>
        <dbReference type="EMBL" id="CAD7568886.1"/>
    </source>
</evidence>
<reference evidence="3" key="1">
    <citation type="submission" date="2020-11" db="EMBL/GenBank/DDBJ databases">
        <authorList>
            <person name="Tran Van P."/>
        </authorList>
    </citation>
    <scope>NUCLEOTIDE SEQUENCE</scope>
</reference>
<sequence length="693" mass="78172">MATSQRTPSTCVNSLHFPIKDGVTKTITVELATKLLRLVAEQKQGLKDVESRRTLELENAFCEQRNRIVELETNNNILEDRVNVLKRQLTEFSNVRALIPAGFRSPSRRIRRGPDSNRSVNPSESNIGQENTDLMRLQAQVAILEQRGNNGRERGVGATMCLEHTITCSKSPDARKRTVLRVGRVRPIEHMLGDEPRTSLQSNVRQCRDVLWSYSLLLRQVNWGHNAVVCGGAGTTLNRDAALHNLNSTLVAPKGHLAVVGGGAGTTLNRDAALHNLNSTLVAPKGHVAVVGGGAGTTLNRDAALHNLSSTLVAPKGHIAGHPCYILRIQDLEAQREQGNTRIAQLEEELVEDQRKKVRENVELIRLNRSLALQAVQVAALEAEKQTLERDREQLQEALRQAVTENELIRVQLIDTKNQLTSLGVELQDSHEQQQRSRDLEDELKESQQEKEILKEYNSRLLSLSHAENSQEQLQNQKYEDLQERLSEMQLKLDTLSDSRAVIADQDMRSSPRQQSSPAKEPSLFSQVTLFIILIVTTCFIDHMLQGATLAVDKTANVGKMKATHLQSKLEQELSEKTKLMQLLEQLQNHQQEERPTENSAQEKLIREQVRILEDSLKREREERESLGKKMELEKQEVFNLRQEHHQMLEKLHTLESIMGNTNTMHDVVCNDGVNNSLVKRESFGHSSRSRVV</sequence>
<name>A0A7R9IXU5_TIMCA</name>
<organism evidence="3">
    <name type="scientific">Timema californicum</name>
    <name type="common">California timema</name>
    <name type="synonym">Walking stick</name>
    <dbReference type="NCBI Taxonomy" id="61474"/>
    <lineage>
        <taxon>Eukaryota</taxon>
        <taxon>Metazoa</taxon>
        <taxon>Ecdysozoa</taxon>
        <taxon>Arthropoda</taxon>
        <taxon>Hexapoda</taxon>
        <taxon>Insecta</taxon>
        <taxon>Pterygota</taxon>
        <taxon>Neoptera</taxon>
        <taxon>Polyneoptera</taxon>
        <taxon>Phasmatodea</taxon>
        <taxon>Timematodea</taxon>
        <taxon>Timematoidea</taxon>
        <taxon>Timematidae</taxon>
        <taxon>Timema</taxon>
    </lineage>
</organism>
<evidence type="ECO:0000256" key="1">
    <source>
        <dbReference type="SAM" id="Coils"/>
    </source>
</evidence>
<protein>
    <submittedName>
        <fullName evidence="3">(California timema) hypothetical protein</fullName>
    </submittedName>
</protein>
<feature type="compositionally biased region" description="Basic and acidic residues" evidence="2">
    <location>
        <begin position="428"/>
        <end position="449"/>
    </location>
</feature>
<feature type="coiled-coil region" evidence="1">
    <location>
        <begin position="567"/>
        <end position="644"/>
    </location>
</feature>
<feature type="region of interest" description="Disordered" evidence="2">
    <location>
        <begin position="105"/>
        <end position="130"/>
    </location>
</feature>
<gene>
    <name evidence="3" type="ORF">TCMB3V08_LOCUS1638</name>
</gene>
<evidence type="ECO:0000256" key="2">
    <source>
        <dbReference type="SAM" id="MobiDB-lite"/>
    </source>
</evidence>
<dbReference type="EMBL" id="OE179463">
    <property type="protein sequence ID" value="CAD7568886.1"/>
    <property type="molecule type" value="Genomic_DNA"/>
</dbReference>
<feature type="compositionally biased region" description="Polar residues" evidence="2">
    <location>
        <begin position="116"/>
        <end position="130"/>
    </location>
</feature>
<dbReference type="AlphaFoldDB" id="A0A7R9IXU5"/>
<feature type="coiled-coil region" evidence="1">
    <location>
        <begin position="68"/>
        <end position="95"/>
    </location>
</feature>